<dbReference type="AlphaFoldDB" id="A0AAD7ICJ7"/>
<dbReference type="EMBL" id="JARKIB010000110">
    <property type="protein sequence ID" value="KAJ7738755.1"/>
    <property type="molecule type" value="Genomic_DNA"/>
</dbReference>
<accession>A0AAD7ICJ7</accession>
<dbReference type="Proteomes" id="UP001215598">
    <property type="component" value="Unassembled WGS sequence"/>
</dbReference>
<comment type="caution">
    <text evidence="1">The sequence shown here is derived from an EMBL/GenBank/DDBJ whole genome shotgun (WGS) entry which is preliminary data.</text>
</comment>
<dbReference type="SUPFAM" id="SSF52047">
    <property type="entry name" value="RNI-like"/>
    <property type="match status" value="1"/>
</dbReference>
<keyword evidence="2" id="KW-1185">Reference proteome</keyword>
<evidence type="ECO:0000313" key="1">
    <source>
        <dbReference type="EMBL" id="KAJ7738755.1"/>
    </source>
</evidence>
<gene>
    <name evidence="1" type="ORF">B0H16DRAFT_1891231</name>
</gene>
<protein>
    <submittedName>
        <fullName evidence="1">Uncharacterized protein</fullName>
    </submittedName>
</protein>
<proteinExistence type="predicted"/>
<name>A0AAD7ICJ7_9AGAR</name>
<organism evidence="1 2">
    <name type="scientific">Mycena metata</name>
    <dbReference type="NCBI Taxonomy" id="1033252"/>
    <lineage>
        <taxon>Eukaryota</taxon>
        <taxon>Fungi</taxon>
        <taxon>Dikarya</taxon>
        <taxon>Basidiomycota</taxon>
        <taxon>Agaricomycotina</taxon>
        <taxon>Agaricomycetes</taxon>
        <taxon>Agaricomycetidae</taxon>
        <taxon>Agaricales</taxon>
        <taxon>Marasmiineae</taxon>
        <taxon>Mycenaceae</taxon>
        <taxon>Mycena</taxon>
    </lineage>
</organism>
<reference evidence="1" key="1">
    <citation type="submission" date="2023-03" db="EMBL/GenBank/DDBJ databases">
        <title>Massive genome expansion in bonnet fungi (Mycena s.s.) driven by repeated elements and novel gene families across ecological guilds.</title>
        <authorList>
            <consortium name="Lawrence Berkeley National Laboratory"/>
            <person name="Harder C.B."/>
            <person name="Miyauchi S."/>
            <person name="Viragh M."/>
            <person name="Kuo A."/>
            <person name="Thoen E."/>
            <person name="Andreopoulos B."/>
            <person name="Lu D."/>
            <person name="Skrede I."/>
            <person name="Drula E."/>
            <person name="Henrissat B."/>
            <person name="Morin E."/>
            <person name="Kohler A."/>
            <person name="Barry K."/>
            <person name="LaButti K."/>
            <person name="Morin E."/>
            <person name="Salamov A."/>
            <person name="Lipzen A."/>
            <person name="Mereny Z."/>
            <person name="Hegedus B."/>
            <person name="Baldrian P."/>
            <person name="Stursova M."/>
            <person name="Weitz H."/>
            <person name="Taylor A."/>
            <person name="Grigoriev I.V."/>
            <person name="Nagy L.G."/>
            <person name="Martin F."/>
            <person name="Kauserud H."/>
        </authorList>
    </citation>
    <scope>NUCLEOTIDE SEQUENCE</scope>
    <source>
        <strain evidence="1">CBHHK182m</strain>
    </source>
</reference>
<sequence length="314" mass="35379">MTANELPTLRKIWTFQFTHLETVSLIMTYRSELSLESVVPLQQLLSVPTLRRLILHCDFSDGDLSARLWDRCSPALREIALHCDQRQSKAALPLDLSPSSHPGRTIPLESLYLGSTETLDYRLMRTPSLFDLSHLRILCIGWRAHIPWSDFSPLVRNIQVLSIVVNAHATGIDLASFPNLTSLRVFLPPWFTTTARLAMATQLFSGVAPVNVIRSIVVATEPTTLDGHVCTTLDTLLSALPVLPPPKVEFEVTADEYEGIWPYFVRLNSTNSLGRVQDLADNWWDWTQQDSTLAYYGSLPTSTLSILDLYMRDL</sequence>
<evidence type="ECO:0000313" key="2">
    <source>
        <dbReference type="Proteomes" id="UP001215598"/>
    </source>
</evidence>